<name>A0A9P1GGW3_9DINO</name>
<reference evidence="4" key="1">
    <citation type="submission" date="2022-10" db="EMBL/GenBank/DDBJ databases">
        <authorList>
            <person name="Chen Y."/>
            <person name="Dougan E. K."/>
            <person name="Chan C."/>
            <person name="Rhodes N."/>
            <person name="Thang M."/>
        </authorList>
    </citation>
    <scope>NUCLEOTIDE SEQUENCE</scope>
</reference>
<evidence type="ECO:0000256" key="1">
    <source>
        <dbReference type="SAM" id="MobiDB-lite"/>
    </source>
</evidence>
<keyword evidence="6" id="KW-1185">Reference proteome</keyword>
<dbReference type="EMBL" id="CAMXCT010005891">
    <property type="protein sequence ID" value="CAI4013541.1"/>
    <property type="molecule type" value="Genomic_DNA"/>
</dbReference>
<dbReference type="EMBL" id="CAMXCT030005891">
    <property type="protein sequence ID" value="CAL4800853.1"/>
    <property type="molecule type" value="Genomic_DNA"/>
</dbReference>
<comment type="caution">
    <text evidence="4">The sequence shown here is derived from an EMBL/GenBank/DDBJ whole genome shotgun (WGS) entry which is preliminary data.</text>
</comment>
<dbReference type="InterPro" id="IPR000719">
    <property type="entry name" value="Prot_kinase_dom"/>
</dbReference>
<dbReference type="InterPro" id="IPR004147">
    <property type="entry name" value="ABC1_dom"/>
</dbReference>
<keyword evidence="5" id="KW-0418">Kinase</keyword>
<dbReference type="PROSITE" id="PS50011">
    <property type="entry name" value="PROTEIN_KINASE_DOM"/>
    <property type="match status" value="1"/>
</dbReference>
<feature type="domain" description="Protein kinase" evidence="3">
    <location>
        <begin position="181"/>
        <end position="525"/>
    </location>
</feature>
<evidence type="ECO:0000313" key="5">
    <source>
        <dbReference type="EMBL" id="CAL4800853.1"/>
    </source>
</evidence>
<reference evidence="5 6" key="2">
    <citation type="submission" date="2024-05" db="EMBL/GenBank/DDBJ databases">
        <authorList>
            <person name="Chen Y."/>
            <person name="Shah S."/>
            <person name="Dougan E. K."/>
            <person name="Thang M."/>
            <person name="Chan C."/>
        </authorList>
    </citation>
    <scope>NUCLEOTIDE SEQUENCE [LARGE SCALE GENOMIC DNA]</scope>
</reference>
<dbReference type="CDD" id="cd05121">
    <property type="entry name" value="ABC1_ADCK3-like"/>
    <property type="match status" value="1"/>
</dbReference>
<accession>A0A9P1GGW3</accession>
<evidence type="ECO:0000256" key="2">
    <source>
        <dbReference type="SAM" id="SignalP"/>
    </source>
</evidence>
<protein>
    <submittedName>
        <fullName evidence="5">Protein kinase domain-containing protein</fullName>
    </submittedName>
</protein>
<evidence type="ECO:0000313" key="4">
    <source>
        <dbReference type="EMBL" id="CAI4013541.1"/>
    </source>
</evidence>
<dbReference type="EMBL" id="CAMXCT020005891">
    <property type="protein sequence ID" value="CAL1166916.1"/>
    <property type="molecule type" value="Genomic_DNA"/>
</dbReference>
<feature type="chain" id="PRO_5043272785" evidence="2">
    <location>
        <begin position="35"/>
        <end position="834"/>
    </location>
</feature>
<sequence>MATAKRVHSLGPLQRCVRCAVLLALPWSLSWTFCGPPTFETSRSIGRAATASGTASFRSRSPEMERQEAQKLLEDILGVVRSAGLEAGAVRGLQALRATLLTAVEAARDGELQEALQTIQRLGTERVDDAPLARLLRRLFQKLGSTYVKLGQFIASSPTLFPAAYVREFQQCLDRTEPTNFQRIKRIVEADLGRPLSEVYESFEEEPLASASVAQVHSAVLKTGERVAVKVQKPGVDRVLKADLGFLFIAARTLEFLSPELARSSLVDIVSEIRSSMLDELDFTKELDNVETFRRFLRQNGLERIAAAPRTFPEASSKKVLTMELFSGVPLTDLEGISRNSKNPEQTLINALNVWSLSVRGCEIFHADVHAGNLLVLEDGRVGFIDFGIVGRIPPEIWSAVEGLVVSFAANDARGMARNLIAMGATEATVDEASLAQDVASVLGRIAGLEPEVVLRGRGDGRVVAEVALDNDQVTELLLEVVRVAESNGLKLPREFALLVKQALYFDRYTKLLAPDLDPLRDERMYAPISAPAASSTTGTTGTTGTTDTWDLEVQSLANAVTIRAAKAMTTAELRSEIAQKLGIAAQNQLWHVQGERLNMQDSETLETQLTGVTQMTVLHAGEPLKPLPKRFDIRLTSVRERFRTGYSSAFTIQYRLRADAEKGEMVLEPWRKNDHDTLLYNMRQKKMKHLKSHWMAGTQETNEALNWDPLADLVSRWRGCYLEPSATRFWKEASPDPPEGQPRAFSGGMKPQTVPDYAAVPGWFVAPEDCEEIETDLEIGGKKIQRMMVTQDGKPVRIAMSQCRIGPLHEDIEEYEVELRELAADEKLESDEF</sequence>
<dbReference type="SUPFAM" id="SSF56112">
    <property type="entry name" value="Protein kinase-like (PK-like)"/>
    <property type="match status" value="1"/>
</dbReference>
<dbReference type="GO" id="GO:0005524">
    <property type="term" value="F:ATP binding"/>
    <property type="evidence" value="ECO:0007669"/>
    <property type="project" value="InterPro"/>
</dbReference>
<feature type="compositionally biased region" description="Low complexity" evidence="1">
    <location>
        <begin position="537"/>
        <end position="548"/>
    </location>
</feature>
<evidence type="ECO:0000313" key="6">
    <source>
        <dbReference type="Proteomes" id="UP001152797"/>
    </source>
</evidence>
<evidence type="ECO:0000259" key="3">
    <source>
        <dbReference type="PROSITE" id="PS50011"/>
    </source>
</evidence>
<proteinExistence type="predicted"/>
<dbReference type="PANTHER" id="PTHR43173">
    <property type="entry name" value="ABC1 FAMILY PROTEIN"/>
    <property type="match status" value="1"/>
</dbReference>
<gene>
    <name evidence="4" type="ORF">C1SCF055_LOCUS38502</name>
</gene>
<dbReference type="InterPro" id="IPR051130">
    <property type="entry name" value="Mito_struct-func_regulator"/>
</dbReference>
<dbReference type="AlphaFoldDB" id="A0A9P1GGW3"/>
<keyword evidence="5" id="KW-0808">Transferase</keyword>
<dbReference type="InterPro" id="IPR011009">
    <property type="entry name" value="Kinase-like_dom_sf"/>
</dbReference>
<dbReference type="GO" id="GO:0004672">
    <property type="term" value="F:protein kinase activity"/>
    <property type="evidence" value="ECO:0007669"/>
    <property type="project" value="InterPro"/>
</dbReference>
<organism evidence="4">
    <name type="scientific">Cladocopium goreaui</name>
    <dbReference type="NCBI Taxonomy" id="2562237"/>
    <lineage>
        <taxon>Eukaryota</taxon>
        <taxon>Sar</taxon>
        <taxon>Alveolata</taxon>
        <taxon>Dinophyceae</taxon>
        <taxon>Suessiales</taxon>
        <taxon>Symbiodiniaceae</taxon>
        <taxon>Cladocopium</taxon>
    </lineage>
</organism>
<feature type="signal peptide" evidence="2">
    <location>
        <begin position="1"/>
        <end position="34"/>
    </location>
</feature>
<keyword evidence="2" id="KW-0732">Signal</keyword>
<dbReference type="PANTHER" id="PTHR43173:SF22">
    <property type="entry name" value="OS07G0227800 PROTEIN"/>
    <property type="match status" value="1"/>
</dbReference>
<dbReference type="Pfam" id="PF03109">
    <property type="entry name" value="ABC1"/>
    <property type="match status" value="1"/>
</dbReference>
<feature type="region of interest" description="Disordered" evidence="1">
    <location>
        <begin position="529"/>
        <end position="548"/>
    </location>
</feature>
<dbReference type="OrthoDB" id="427480at2759"/>
<dbReference type="Proteomes" id="UP001152797">
    <property type="component" value="Unassembled WGS sequence"/>
</dbReference>